<evidence type="ECO:0000259" key="3">
    <source>
        <dbReference type="Pfam" id="PF03795"/>
    </source>
</evidence>
<dbReference type="InterPro" id="IPR005545">
    <property type="entry name" value="YCII"/>
</dbReference>
<proteinExistence type="inferred from homology"/>
<dbReference type="Pfam" id="PF03795">
    <property type="entry name" value="YCII"/>
    <property type="match status" value="1"/>
</dbReference>
<dbReference type="Proteomes" id="UP000012062">
    <property type="component" value="Unassembled WGS sequence"/>
</dbReference>
<sequence>MLFAIHALDGENGLQRRLASQDAHKAHLTTAATYGVTLIMSGPLVEDDGITMKGSLLIVDADGRGAVEAFNGADPYRKGRRLGRRDDHRLPEAPGLTKPGVDQHRRTGCVSRSQVLAGGASRSSRASTRVCVSRCSTASIRRRRKALWISFASMASAMPPIWPRCLPTTPSKA</sequence>
<evidence type="ECO:0000313" key="4">
    <source>
        <dbReference type="EMBL" id="CCV04055.1"/>
    </source>
</evidence>
<dbReference type="AlphaFoldDB" id="M5EIF1"/>
<dbReference type="STRING" id="1297569.MESS2_1190055"/>
<feature type="region of interest" description="Disordered" evidence="2">
    <location>
        <begin position="80"/>
        <end position="104"/>
    </location>
</feature>
<evidence type="ECO:0000256" key="1">
    <source>
        <dbReference type="ARBA" id="ARBA00007689"/>
    </source>
</evidence>
<reference evidence="4 5" key="1">
    <citation type="submission" date="2013-02" db="EMBL/GenBank/DDBJ databases">
        <authorList>
            <person name="Genoscope - CEA"/>
        </authorList>
    </citation>
    <scope>NUCLEOTIDE SEQUENCE [LARGE SCALE GENOMIC DNA]</scope>
    <source>
        <strain evidence="4 5">STM 2683</strain>
    </source>
</reference>
<gene>
    <name evidence="4" type="ORF">MESS2_1190055</name>
</gene>
<dbReference type="eggNOG" id="COG2350">
    <property type="taxonomic scope" value="Bacteria"/>
</dbReference>
<dbReference type="Gene3D" id="3.30.70.1060">
    <property type="entry name" value="Dimeric alpha+beta barrel"/>
    <property type="match status" value="1"/>
</dbReference>
<comment type="caution">
    <text evidence="4">The sequence shown here is derived from an EMBL/GenBank/DDBJ whole genome shotgun (WGS) entry which is preliminary data.</text>
</comment>
<keyword evidence="5" id="KW-1185">Reference proteome</keyword>
<evidence type="ECO:0000313" key="5">
    <source>
        <dbReference type="Proteomes" id="UP000012062"/>
    </source>
</evidence>
<feature type="domain" description="YCII-related" evidence="3">
    <location>
        <begin position="1"/>
        <end position="78"/>
    </location>
</feature>
<name>M5EIF1_9HYPH</name>
<accession>M5EIF1</accession>
<organism evidence="4 5">
    <name type="scientific">Mesorhizobium metallidurans STM 2683</name>
    <dbReference type="NCBI Taxonomy" id="1297569"/>
    <lineage>
        <taxon>Bacteria</taxon>
        <taxon>Pseudomonadati</taxon>
        <taxon>Pseudomonadota</taxon>
        <taxon>Alphaproteobacteria</taxon>
        <taxon>Hyphomicrobiales</taxon>
        <taxon>Phyllobacteriaceae</taxon>
        <taxon>Mesorhizobium</taxon>
    </lineage>
</organism>
<evidence type="ECO:0000256" key="2">
    <source>
        <dbReference type="SAM" id="MobiDB-lite"/>
    </source>
</evidence>
<dbReference type="InterPro" id="IPR011008">
    <property type="entry name" value="Dimeric_a/b-barrel"/>
</dbReference>
<dbReference type="SUPFAM" id="SSF54909">
    <property type="entry name" value="Dimeric alpha+beta barrel"/>
    <property type="match status" value="1"/>
</dbReference>
<protein>
    <recommendedName>
        <fullName evidence="3">YCII-related domain-containing protein</fullName>
    </recommendedName>
</protein>
<dbReference type="EMBL" id="CAUM01000023">
    <property type="protein sequence ID" value="CCV04055.1"/>
    <property type="molecule type" value="Genomic_DNA"/>
</dbReference>
<comment type="similarity">
    <text evidence="1">Belongs to the YciI family.</text>
</comment>